<evidence type="ECO:0000313" key="3">
    <source>
        <dbReference type="Proteomes" id="UP000663836"/>
    </source>
</evidence>
<sequence length="20" mass="2161">MPVESQPMSVESQAMPVASR</sequence>
<feature type="compositionally biased region" description="Polar residues" evidence="1">
    <location>
        <begin position="1"/>
        <end position="12"/>
    </location>
</feature>
<organism evidence="2 3">
    <name type="scientific">Rotaria sordida</name>
    <dbReference type="NCBI Taxonomy" id="392033"/>
    <lineage>
        <taxon>Eukaryota</taxon>
        <taxon>Metazoa</taxon>
        <taxon>Spiralia</taxon>
        <taxon>Gnathifera</taxon>
        <taxon>Rotifera</taxon>
        <taxon>Eurotatoria</taxon>
        <taxon>Bdelloidea</taxon>
        <taxon>Philodinida</taxon>
        <taxon>Philodinidae</taxon>
        <taxon>Rotaria</taxon>
    </lineage>
</organism>
<dbReference type="AlphaFoldDB" id="A0A820LXJ5"/>
<reference evidence="2" key="1">
    <citation type="submission" date="2021-02" db="EMBL/GenBank/DDBJ databases">
        <authorList>
            <person name="Nowell W R."/>
        </authorList>
    </citation>
    <scope>NUCLEOTIDE SEQUENCE</scope>
</reference>
<dbReference type="Proteomes" id="UP000663836">
    <property type="component" value="Unassembled WGS sequence"/>
</dbReference>
<feature type="non-terminal residue" evidence="2">
    <location>
        <position position="20"/>
    </location>
</feature>
<dbReference type="EMBL" id="CAJOBD010055171">
    <property type="protein sequence ID" value="CAF4364313.1"/>
    <property type="molecule type" value="Genomic_DNA"/>
</dbReference>
<evidence type="ECO:0000256" key="1">
    <source>
        <dbReference type="SAM" id="MobiDB-lite"/>
    </source>
</evidence>
<protein>
    <submittedName>
        <fullName evidence="2">Uncharacterized protein</fullName>
    </submittedName>
</protein>
<accession>A0A820LXJ5</accession>
<proteinExistence type="predicted"/>
<gene>
    <name evidence="2" type="ORF">JBS370_LOCUS42320</name>
</gene>
<name>A0A820LXJ5_9BILA</name>
<evidence type="ECO:0000313" key="2">
    <source>
        <dbReference type="EMBL" id="CAF4364313.1"/>
    </source>
</evidence>
<comment type="caution">
    <text evidence="2">The sequence shown here is derived from an EMBL/GenBank/DDBJ whole genome shotgun (WGS) entry which is preliminary data.</text>
</comment>
<feature type="region of interest" description="Disordered" evidence="1">
    <location>
        <begin position="1"/>
        <end position="20"/>
    </location>
</feature>